<name>A0A2J6TUN3_9HELO</name>
<keyword evidence="2" id="KW-1185">Reference proteome</keyword>
<evidence type="ECO:0000313" key="1">
    <source>
        <dbReference type="EMBL" id="PMD66743.1"/>
    </source>
</evidence>
<sequence>MSLISDLVSNVEGGKHTIFKTYGDTERKLKGSCKAIGEYKATIEQMSPLFEVGLATRHRKFELDMKCIKGGRPDWELVNKGNEAAHNGRALADATMFQGFWKDGRPYVGEFEDQYNKVPAKEFGSAGAFACFMTC</sequence>
<dbReference type="OrthoDB" id="3551556at2759"/>
<organism evidence="1 2">
    <name type="scientific">Hyaloscypha bicolor E</name>
    <dbReference type="NCBI Taxonomy" id="1095630"/>
    <lineage>
        <taxon>Eukaryota</taxon>
        <taxon>Fungi</taxon>
        <taxon>Dikarya</taxon>
        <taxon>Ascomycota</taxon>
        <taxon>Pezizomycotina</taxon>
        <taxon>Leotiomycetes</taxon>
        <taxon>Helotiales</taxon>
        <taxon>Hyaloscyphaceae</taxon>
        <taxon>Hyaloscypha</taxon>
        <taxon>Hyaloscypha bicolor</taxon>
    </lineage>
</organism>
<accession>A0A2J6TUN3</accession>
<reference evidence="1 2" key="1">
    <citation type="submission" date="2016-04" db="EMBL/GenBank/DDBJ databases">
        <title>A degradative enzymes factory behind the ericoid mycorrhizal symbiosis.</title>
        <authorList>
            <consortium name="DOE Joint Genome Institute"/>
            <person name="Martino E."/>
            <person name="Morin E."/>
            <person name="Grelet G."/>
            <person name="Kuo A."/>
            <person name="Kohler A."/>
            <person name="Daghino S."/>
            <person name="Barry K."/>
            <person name="Choi C."/>
            <person name="Cichocki N."/>
            <person name="Clum A."/>
            <person name="Copeland A."/>
            <person name="Hainaut M."/>
            <person name="Haridas S."/>
            <person name="Labutti K."/>
            <person name="Lindquist E."/>
            <person name="Lipzen A."/>
            <person name="Khouja H.-R."/>
            <person name="Murat C."/>
            <person name="Ohm R."/>
            <person name="Olson A."/>
            <person name="Spatafora J."/>
            <person name="Veneault-Fourrey C."/>
            <person name="Henrissat B."/>
            <person name="Grigoriev I."/>
            <person name="Martin F."/>
            <person name="Perotto S."/>
        </authorList>
    </citation>
    <scope>NUCLEOTIDE SEQUENCE [LARGE SCALE GENOMIC DNA]</scope>
    <source>
        <strain evidence="1 2">E</strain>
    </source>
</reference>
<dbReference type="GeneID" id="36590445"/>
<evidence type="ECO:0000313" key="2">
    <source>
        <dbReference type="Proteomes" id="UP000235371"/>
    </source>
</evidence>
<dbReference type="InParanoid" id="A0A2J6TUN3"/>
<protein>
    <submittedName>
        <fullName evidence="1">Uncharacterized protein</fullName>
    </submittedName>
</protein>
<dbReference type="Proteomes" id="UP000235371">
    <property type="component" value="Unassembled WGS sequence"/>
</dbReference>
<dbReference type="RefSeq" id="XP_024743647.1">
    <property type="nucleotide sequence ID" value="XM_024882368.1"/>
</dbReference>
<proteinExistence type="predicted"/>
<dbReference type="EMBL" id="KZ613743">
    <property type="protein sequence ID" value="PMD66743.1"/>
    <property type="molecule type" value="Genomic_DNA"/>
</dbReference>
<gene>
    <name evidence="1" type="ORF">K444DRAFT_624225</name>
</gene>
<dbReference type="AlphaFoldDB" id="A0A2J6TUN3"/>